<feature type="domain" description="EamA" evidence="2">
    <location>
        <begin position="66"/>
        <end position="202"/>
    </location>
</feature>
<feature type="domain" description="EamA" evidence="2">
    <location>
        <begin position="217"/>
        <end position="350"/>
    </location>
</feature>
<feature type="transmembrane region" description="Helical" evidence="1">
    <location>
        <begin position="161"/>
        <end position="179"/>
    </location>
</feature>
<keyword evidence="1" id="KW-0472">Membrane</keyword>
<feature type="transmembrane region" description="Helical" evidence="1">
    <location>
        <begin position="314"/>
        <end position="332"/>
    </location>
</feature>
<evidence type="ECO:0000256" key="1">
    <source>
        <dbReference type="SAM" id="Phobius"/>
    </source>
</evidence>
<dbReference type="AlphaFoldDB" id="A0AAD1XJA3"/>
<dbReference type="SUPFAM" id="SSF103481">
    <property type="entry name" value="Multidrug resistance efflux transporter EmrE"/>
    <property type="match status" value="2"/>
</dbReference>
<dbReference type="PANTHER" id="PTHR22911">
    <property type="entry name" value="ACYL-MALONYL CONDENSING ENZYME-RELATED"/>
    <property type="match status" value="1"/>
</dbReference>
<feature type="transmembrane region" description="Helical" evidence="1">
    <location>
        <begin position="216"/>
        <end position="235"/>
    </location>
</feature>
<evidence type="ECO:0000259" key="2">
    <source>
        <dbReference type="Pfam" id="PF00892"/>
    </source>
</evidence>
<evidence type="ECO:0000313" key="3">
    <source>
        <dbReference type="EMBL" id="CAI2373771.1"/>
    </source>
</evidence>
<feature type="transmembrane region" description="Helical" evidence="1">
    <location>
        <begin position="247"/>
        <end position="267"/>
    </location>
</feature>
<proteinExistence type="predicted"/>
<accession>A0AAD1XJA3</accession>
<gene>
    <name evidence="3" type="ORF">ECRASSUSDP1_LOCUS15119</name>
</gene>
<evidence type="ECO:0000313" key="4">
    <source>
        <dbReference type="Proteomes" id="UP001295684"/>
    </source>
</evidence>
<keyword evidence="1" id="KW-0812">Transmembrane</keyword>
<feature type="transmembrane region" description="Helical" evidence="1">
    <location>
        <begin position="186"/>
        <end position="204"/>
    </location>
</feature>
<dbReference type="InterPro" id="IPR000620">
    <property type="entry name" value="EamA_dom"/>
</dbReference>
<dbReference type="InterPro" id="IPR037185">
    <property type="entry name" value="EmrE-like"/>
</dbReference>
<feature type="transmembrane region" description="Helical" evidence="1">
    <location>
        <begin position="64"/>
        <end position="84"/>
    </location>
</feature>
<dbReference type="EMBL" id="CAMPGE010015130">
    <property type="protein sequence ID" value="CAI2373771.1"/>
    <property type="molecule type" value="Genomic_DNA"/>
</dbReference>
<keyword evidence="1" id="KW-1133">Transmembrane helix</keyword>
<reference evidence="3" key="1">
    <citation type="submission" date="2023-07" db="EMBL/GenBank/DDBJ databases">
        <authorList>
            <consortium name="AG Swart"/>
            <person name="Singh M."/>
            <person name="Singh A."/>
            <person name="Seah K."/>
            <person name="Emmerich C."/>
        </authorList>
    </citation>
    <scope>NUCLEOTIDE SEQUENCE</scope>
    <source>
        <strain evidence="3">DP1</strain>
    </source>
</reference>
<feature type="transmembrane region" description="Helical" evidence="1">
    <location>
        <begin position="338"/>
        <end position="357"/>
    </location>
</feature>
<comment type="caution">
    <text evidence="3">The sequence shown here is derived from an EMBL/GenBank/DDBJ whole genome shotgun (WGS) entry which is preliminary data.</text>
</comment>
<dbReference type="Pfam" id="PF00892">
    <property type="entry name" value="EamA"/>
    <property type="match status" value="2"/>
</dbReference>
<keyword evidence="4" id="KW-1185">Reference proteome</keyword>
<dbReference type="PANTHER" id="PTHR22911:SF137">
    <property type="entry name" value="SOLUTE CARRIER FAMILY 35 MEMBER G2-RELATED"/>
    <property type="match status" value="1"/>
</dbReference>
<sequence>MLFLNTNKEENNASKSVLISYDESIMIANDVGNDYKSFEIADNEDMNCSGYKSIGKDHHLTQGYMIGLTCAVFSSFCYASNIVFGKMALTRNTMLTTYDINFMRACVSLFVNSYQAYKNKVNLTSCSKKALILLIICNILAVGRSYPTVWAYQFISASKCLLIINTSPILIVIIGGLLLSEKVTYVNYLIGITALLGCYILTLSKSAESVPNSDPVLGYTFALMACVCRAGTSSIQRVLCSIWDLMVFPFYYTMVLFGVTFIAWIFFDGLINVASYDITDTILLLLASMGTTFGMLTISVGLKHLPASTAAPITNLEVGFGFIADILIFHYKFYLTDLLGACIIFCSLAVHITLQCYKK</sequence>
<name>A0AAD1XJA3_EUPCR</name>
<dbReference type="Proteomes" id="UP001295684">
    <property type="component" value="Unassembled WGS sequence"/>
</dbReference>
<organism evidence="3 4">
    <name type="scientific">Euplotes crassus</name>
    <dbReference type="NCBI Taxonomy" id="5936"/>
    <lineage>
        <taxon>Eukaryota</taxon>
        <taxon>Sar</taxon>
        <taxon>Alveolata</taxon>
        <taxon>Ciliophora</taxon>
        <taxon>Intramacronucleata</taxon>
        <taxon>Spirotrichea</taxon>
        <taxon>Hypotrichia</taxon>
        <taxon>Euplotida</taxon>
        <taxon>Euplotidae</taxon>
        <taxon>Moneuplotes</taxon>
    </lineage>
</organism>
<dbReference type="GO" id="GO:0016020">
    <property type="term" value="C:membrane"/>
    <property type="evidence" value="ECO:0007669"/>
    <property type="project" value="InterPro"/>
</dbReference>
<feature type="transmembrane region" description="Helical" evidence="1">
    <location>
        <begin position="282"/>
        <end position="302"/>
    </location>
</feature>
<protein>
    <recommendedName>
        <fullName evidence="2">EamA domain-containing protein</fullName>
    </recommendedName>
</protein>
<feature type="transmembrane region" description="Helical" evidence="1">
    <location>
        <begin position="130"/>
        <end position="155"/>
    </location>
</feature>